<protein>
    <recommendedName>
        <fullName evidence="3">RlpA-like protein double-psi beta-barrel domain-containing protein</fullName>
    </recommendedName>
</protein>
<evidence type="ECO:0000313" key="5">
    <source>
        <dbReference type="Proteomes" id="UP000818624"/>
    </source>
</evidence>
<dbReference type="PANTHER" id="PTHR31836">
    <property type="match status" value="1"/>
</dbReference>
<feature type="region of interest" description="Disordered" evidence="2">
    <location>
        <begin position="57"/>
        <end position="98"/>
    </location>
</feature>
<feature type="domain" description="RlpA-like protein double-psi beta-barrel" evidence="3">
    <location>
        <begin position="103"/>
        <end position="194"/>
    </location>
</feature>
<proteinExistence type="predicted"/>
<keyword evidence="1" id="KW-0732">Signal</keyword>
<dbReference type="SUPFAM" id="SSF50685">
    <property type="entry name" value="Barwin-like endoglucanases"/>
    <property type="match status" value="1"/>
</dbReference>
<reference evidence="4 5" key="1">
    <citation type="journal article" date="2020" name="Elife">
        <title>Loss of centromere function drives karyotype evolution in closely related Malassezia species.</title>
        <authorList>
            <person name="Sankaranarayanan S.R."/>
            <person name="Ianiri G."/>
            <person name="Coelho M.A."/>
            <person name="Reza M.H."/>
            <person name="Thimmappa B.C."/>
            <person name="Ganguly P."/>
            <person name="Vadnala R.N."/>
            <person name="Sun S."/>
            <person name="Siddharthan R."/>
            <person name="Tellgren-Roth C."/>
            <person name="Dawson T.L."/>
            <person name="Heitman J."/>
            <person name="Sanyal K."/>
        </authorList>
    </citation>
    <scope>NUCLEOTIDE SEQUENCE [LARGE SCALE GENOMIC DNA]</scope>
    <source>
        <strain evidence="4">CBS14141</strain>
    </source>
</reference>
<dbReference type="Gene3D" id="2.40.40.10">
    <property type="entry name" value="RlpA-like domain"/>
    <property type="match status" value="1"/>
</dbReference>
<organism evidence="4 5">
    <name type="scientific">Malassezia furfur</name>
    <name type="common">Pityriasis versicolor infection agent</name>
    <name type="synonym">Pityrosporum furfur</name>
    <dbReference type="NCBI Taxonomy" id="55194"/>
    <lineage>
        <taxon>Eukaryota</taxon>
        <taxon>Fungi</taxon>
        <taxon>Dikarya</taxon>
        <taxon>Basidiomycota</taxon>
        <taxon>Ustilaginomycotina</taxon>
        <taxon>Malasseziomycetes</taxon>
        <taxon>Malasseziales</taxon>
        <taxon>Malasseziaceae</taxon>
        <taxon>Malassezia</taxon>
    </lineage>
</organism>
<dbReference type="EMBL" id="CP046234">
    <property type="protein sequence ID" value="WFD46544.1"/>
    <property type="molecule type" value="Genomic_DNA"/>
</dbReference>
<evidence type="ECO:0000256" key="1">
    <source>
        <dbReference type="ARBA" id="ARBA00022729"/>
    </source>
</evidence>
<dbReference type="Proteomes" id="UP000818624">
    <property type="component" value="Chromosome 1"/>
</dbReference>
<dbReference type="CDD" id="cd22191">
    <property type="entry name" value="DPBB_RlpA_EXP_N-like"/>
    <property type="match status" value="1"/>
</dbReference>
<dbReference type="PANTHER" id="PTHR31836:SF27">
    <property type="entry name" value="RLPA-LIKE PROTEIN DOUBLE-PSI BETA-BARREL DOMAIN-CONTAINING PROTEIN"/>
    <property type="match status" value="1"/>
</dbReference>
<sequence length="204" mass="22128">MRIHRRADAGRQLRAREAENNVQLREMYSEFVSKALREKREPVSFEEFLKHPKVAKRGFWDPFGDDDGNSSSSSSSTMSSSASSSASSTASSGGGSDDDSYTGQATYYTPGMGACGKSSSSSDMIVAVSHTLFDKYSKSGNPNDNELCGKKIKATYGGKSTTVTVVDRCTGCKETDLDFSPSAFTKLASKSKGRLHDMKWSFVE</sequence>
<dbReference type="InterPro" id="IPR051477">
    <property type="entry name" value="Expansin_CellWall"/>
</dbReference>
<dbReference type="InterPro" id="IPR036908">
    <property type="entry name" value="RlpA-like_sf"/>
</dbReference>
<dbReference type="InterPro" id="IPR009009">
    <property type="entry name" value="RlpA-like_DPBB"/>
</dbReference>
<evidence type="ECO:0000256" key="2">
    <source>
        <dbReference type="SAM" id="MobiDB-lite"/>
    </source>
</evidence>
<dbReference type="Pfam" id="PF03330">
    <property type="entry name" value="DPBB_1"/>
    <property type="match status" value="1"/>
</dbReference>
<keyword evidence="5" id="KW-1185">Reference proteome</keyword>
<name>A0ABY8EM24_MALFU</name>
<evidence type="ECO:0000259" key="3">
    <source>
        <dbReference type="Pfam" id="PF03330"/>
    </source>
</evidence>
<feature type="compositionally biased region" description="Low complexity" evidence="2">
    <location>
        <begin position="69"/>
        <end position="91"/>
    </location>
</feature>
<gene>
    <name evidence="4" type="ORF">GLX27_001181</name>
</gene>
<evidence type="ECO:0000313" key="4">
    <source>
        <dbReference type="EMBL" id="WFD46544.1"/>
    </source>
</evidence>
<accession>A0ABY8EM24</accession>